<keyword evidence="2" id="KW-0808">Transferase</keyword>
<dbReference type="InterPro" id="IPR003607">
    <property type="entry name" value="HD/PDEase_dom"/>
</dbReference>
<gene>
    <name evidence="2" type="ORF">UABAM_05112</name>
</gene>
<dbReference type="Gene3D" id="1.10.3210.10">
    <property type="entry name" value="Hypothetical protein af1432"/>
    <property type="match status" value="1"/>
</dbReference>
<dbReference type="KEGG" id="uam:UABAM_05112"/>
<dbReference type="InterPro" id="IPR006675">
    <property type="entry name" value="HDIG_dom"/>
</dbReference>
<dbReference type="InterPro" id="IPR006674">
    <property type="entry name" value="HD_domain"/>
</dbReference>
<dbReference type="Pfam" id="PF01966">
    <property type="entry name" value="HD"/>
    <property type="match status" value="1"/>
</dbReference>
<dbReference type="SUPFAM" id="SSF109604">
    <property type="entry name" value="HD-domain/PDEase-like"/>
    <property type="match status" value="1"/>
</dbReference>
<dbReference type="OrthoDB" id="9805698at2"/>
<dbReference type="RefSeq" id="WP_151970769.1">
    <property type="nucleotide sequence ID" value="NZ_AP019860.1"/>
</dbReference>
<dbReference type="Proteomes" id="UP000326354">
    <property type="component" value="Chromosome"/>
</dbReference>
<dbReference type="GO" id="GO:0016779">
    <property type="term" value="F:nucleotidyltransferase activity"/>
    <property type="evidence" value="ECO:0007669"/>
    <property type="project" value="UniProtKB-KW"/>
</dbReference>
<feature type="domain" description="HD" evidence="1">
    <location>
        <begin position="100"/>
        <end position="166"/>
    </location>
</feature>
<accession>A0A5S9IU89</accession>
<dbReference type="EMBL" id="AP019860">
    <property type="protein sequence ID" value="BBM86725.1"/>
    <property type="molecule type" value="Genomic_DNA"/>
</dbReference>
<keyword evidence="2" id="KW-0548">Nucleotidyltransferase</keyword>
<sequence length="226" mass="26350">MYKTNNNRKAIALEAAKMLHSNKEHDYYIAKKRAAQNLGISFFHKENVPSNKEVRHQLQRLSYLYENPQQTTNKYCDFKMLLQPLEEIKHSIFHPEGDMLYHSLQVFELAKQWYSYDVEFLQAALLHDVGKAIDPQHHAEVGAHALENLVSERVFFLICHHTQAQLLAKGKLGHKAKVMLKQSEYFSDLQELNELNQQGREPGVEVCSLDEALLFIENTEQEIDEW</sequence>
<organism evidence="2 3">
    <name type="scientific">Uabimicrobium amorphum</name>
    <dbReference type="NCBI Taxonomy" id="2596890"/>
    <lineage>
        <taxon>Bacteria</taxon>
        <taxon>Pseudomonadati</taxon>
        <taxon>Planctomycetota</taxon>
        <taxon>Candidatus Uabimicrobiia</taxon>
        <taxon>Candidatus Uabimicrobiales</taxon>
        <taxon>Candidatus Uabimicrobiaceae</taxon>
        <taxon>Candidatus Uabimicrobium</taxon>
    </lineage>
</organism>
<dbReference type="CDD" id="cd00077">
    <property type="entry name" value="HDc"/>
    <property type="match status" value="1"/>
</dbReference>
<dbReference type="AlphaFoldDB" id="A0A5S9IU89"/>
<proteinExistence type="predicted"/>
<evidence type="ECO:0000259" key="1">
    <source>
        <dbReference type="Pfam" id="PF01966"/>
    </source>
</evidence>
<protein>
    <submittedName>
        <fullName evidence="2">tRNA adenylyltransferase</fullName>
    </submittedName>
</protein>
<dbReference type="NCBIfam" id="TIGR00277">
    <property type="entry name" value="HDIG"/>
    <property type="match status" value="1"/>
</dbReference>
<reference evidence="2 3" key="1">
    <citation type="submission" date="2019-08" db="EMBL/GenBank/DDBJ databases">
        <title>Complete genome sequence of Candidatus Uab amorphum.</title>
        <authorList>
            <person name="Shiratori T."/>
            <person name="Suzuki S."/>
            <person name="Kakizawa Y."/>
            <person name="Ishida K."/>
        </authorList>
    </citation>
    <scope>NUCLEOTIDE SEQUENCE [LARGE SCALE GENOMIC DNA]</scope>
    <source>
        <strain evidence="2 3">SRT547</strain>
    </source>
</reference>
<keyword evidence="3" id="KW-1185">Reference proteome</keyword>
<name>A0A5S9IU89_UABAM</name>
<evidence type="ECO:0000313" key="3">
    <source>
        <dbReference type="Proteomes" id="UP000326354"/>
    </source>
</evidence>
<evidence type="ECO:0000313" key="2">
    <source>
        <dbReference type="EMBL" id="BBM86725.1"/>
    </source>
</evidence>